<dbReference type="GO" id="GO:0005829">
    <property type="term" value="C:cytosol"/>
    <property type="evidence" value="ECO:0007669"/>
    <property type="project" value="TreeGrafter"/>
</dbReference>
<organism evidence="8 9">
    <name type="scientific">Streptomyces alkaliterrae</name>
    <dbReference type="NCBI Taxonomy" id="2213162"/>
    <lineage>
        <taxon>Bacteria</taxon>
        <taxon>Bacillati</taxon>
        <taxon>Actinomycetota</taxon>
        <taxon>Actinomycetes</taxon>
        <taxon>Kitasatosporales</taxon>
        <taxon>Streptomycetaceae</taxon>
        <taxon>Streptomyces</taxon>
    </lineage>
</organism>
<gene>
    <name evidence="8" type="ORF">FNX44_000770</name>
    <name evidence="7" type="ORF">H3147_13655</name>
</gene>
<evidence type="ECO:0000313" key="10">
    <source>
        <dbReference type="Proteomes" id="UP000517765"/>
    </source>
</evidence>
<reference evidence="7" key="3">
    <citation type="journal article" name="Syst. Appl. Microbiol.">
        <title>Streptomyces alkaliterrae sp. nov., isolated from an alkaline soil, and emended descriptions of Streptomyces alkaliphilus, Streptomyces calidiresistens and Streptomyces durbertensis.</title>
        <authorList>
            <person name="Swiecimska M."/>
            <person name="Golinska P."/>
            <person name="Nouioui I."/>
            <person name="Wypij M."/>
            <person name="Rai M."/>
            <person name="Sangal V."/>
            <person name="Goodfellow M."/>
        </authorList>
    </citation>
    <scope>NUCLEOTIDE SEQUENCE</scope>
    <source>
        <strain evidence="7">OF8</strain>
    </source>
</reference>
<dbReference type="Pfam" id="PF19289">
    <property type="entry name" value="PmbA_TldD_3rd"/>
    <property type="match status" value="1"/>
</dbReference>
<keyword evidence="4" id="KW-0482">Metalloprotease</keyword>
<evidence type="ECO:0000259" key="5">
    <source>
        <dbReference type="Pfam" id="PF01523"/>
    </source>
</evidence>
<reference evidence="10" key="2">
    <citation type="submission" date="2020-05" db="EMBL/GenBank/DDBJ databases">
        <title>Classification of alakaliphilic streptomycetes isolated from an alkaline soil next to Lonar Crater, India and a proposal for the recognition of Streptomyces alkaliterrae sp. nov.</title>
        <authorList>
            <person name="Golinska P."/>
        </authorList>
    </citation>
    <scope>NUCLEOTIDE SEQUENCE [LARGE SCALE GENOMIC DNA]</scope>
    <source>
        <strain evidence="10">OF8</strain>
    </source>
</reference>
<dbReference type="PANTHER" id="PTHR30624:SF10">
    <property type="entry name" value="CONSERVED PROTEIN"/>
    <property type="match status" value="1"/>
</dbReference>
<keyword evidence="2" id="KW-0645">Protease</keyword>
<dbReference type="InterPro" id="IPR036059">
    <property type="entry name" value="TldD/PmbA_sf"/>
</dbReference>
<dbReference type="Pfam" id="PF01523">
    <property type="entry name" value="PmbA_TldD_1st"/>
    <property type="match status" value="1"/>
</dbReference>
<protein>
    <submittedName>
        <fullName evidence="8">TldD/PmbA family protein</fullName>
    </submittedName>
</protein>
<reference evidence="8 9" key="1">
    <citation type="submission" date="2019-10" db="EMBL/GenBank/DDBJ databases">
        <title>Streptomyces sp. nov., a novel actinobacterium isolated from alkaline environment.</title>
        <authorList>
            <person name="Golinska P."/>
        </authorList>
    </citation>
    <scope>NUCLEOTIDE SEQUENCE [LARGE SCALE GENOMIC DNA]</scope>
    <source>
        <strain evidence="8 9">OF1</strain>
    </source>
</reference>
<dbReference type="InterPro" id="IPR051463">
    <property type="entry name" value="Peptidase_U62_metallo"/>
</dbReference>
<dbReference type="Proteomes" id="UP000320857">
    <property type="component" value="Unassembled WGS sequence"/>
</dbReference>
<evidence type="ECO:0000256" key="3">
    <source>
        <dbReference type="ARBA" id="ARBA00022801"/>
    </source>
</evidence>
<keyword evidence="3" id="KW-0378">Hydrolase</keyword>
<feature type="domain" description="Metalloprotease TldD/E C-terminal" evidence="6">
    <location>
        <begin position="252"/>
        <end position="497"/>
    </location>
</feature>
<proteinExistence type="inferred from homology"/>
<evidence type="ECO:0000313" key="7">
    <source>
        <dbReference type="EMBL" id="MBB1259872.1"/>
    </source>
</evidence>
<evidence type="ECO:0000256" key="2">
    <source>
        <dbReference type="ARBA" id="ARBA00022670"/>
    </source>
</evidence>
<dbReference type="EMBL" id="JABJXA010000069">
    <property type="protein sequence ID" value="MBB1259872.1"/>
    <property type="molecule type" value="Genomic_DNA"/>
</dbReference>
<dbReference type="RefSeq" id="WP_143645918.1">
    <property type="nucleotide sequence ID" value="NZ_JABJXA010000069.1"/>
</dbReference>
<evidence type="ECO:0000313" key="8">
    <source>
        <dbReference type="EMBL" id="MQS00435.1"/>
    </source>
</evidence>
<evidence type="ECO:0000313" key="9">
    <source>
        <dbReference type="Proteomes" id="UP000320857"/>
    </source>
</evidence>
<dbReference type="InterPro" id="IPR002510">
    <property type="entry name" value="Metalloprtase-TldD/E_N"/>
</dbReference>
<dbReference type="AlphaFoldDB" id="A0A5P0YJE3"/>
<dbReference type="EMBL" id="VJYK02000003">
    <property type="protein sequence ID" value="MQS00435.1"/>
    <property type="molecule type" value="Genomic_DNA"/>
</dbReference>
<dbReference type="PANTHER" id="PTHR30624">
    <property type="entry name" value="UNCHARACTERIZED PROTEIN TLDD AND PMBA"/>
    <property type="match status" value="1"/>
</dbReference>
<evidence type="ECO:0000259" key="6">
    <source>
        <dbReference type="Pfam" id="PF19289"/>
    </source>
</evidence>
<dbReference type="InterPro" id="IPR045569">
    <property type="entry name" value="Metalloprtase-TldD/E_C"/>
</dbReference>
<comment type="similarity">
    <text evidence="1">Belongs to the peptidase U62 family.</text>
</comment>
<evidence type="ECO:0000256" key="1">
    <source>
        <dbReference type="ARBA" id="ARBA00005836"/>
    </source>
</evidence>
<dbReference type="Gene3D" id="3.30.2290.10">
    <property type="entry name" value="PmbA/TldD superfamily"/>
    <property type="match status" value="1"/>
</dbReference>
<comment type="caution">
    <text evidence="8">The sequence shown here is derived from an EMBL/GenBank/DDBJ whole genome shotgun (WGS) entry which is preliminary data.</text>
</comment>
<dbReference type="InterPro" id="IPR035068">
    <property type="entry name" value="TldD/PmbA_N"/>
</dbReference>
<name>A0A5P0YJE3_9ACTN</name>
<keyword evidence="9" id="KW-1185">Reference proteome</keyword>
<dbReference type="GO" id="GO:0006508">
    <property type="term" value="P:proteolysis"/>
    <property type="evidence" value="ECO:0007669"/>
    <property type="project" value="UniProtKB-KW"/>
</dbReference>
<accession>A0A5P0YJE3</accession>
<feature type="domain" description="Metalloprotease TldD/E N-terminal" evidence="5">
    <location>
        <begin position="33"/>
        <end position="97"/>
    </location>
</feature>
<dbReference type="GO" id="GO:0008237">
    <property type="term" value="F:metallopeptidase activity"/>
    <property type="evidence" value="ECO:0007669"/>
    <property type="project" value="UniProtKB-KW"/>
</dbReference>
<sequence length="506" mass="54328">MSRDIDQTFTALPLRALADAALARARALGAEHADFRFERVRNASVRLRDARPAGSHDATETGYAVRVVHDGAWGFAAGVDMSMDAAARVAGQAVAMAKLSAKVIRAAGGTDRVELADEPVHGERTWISAYEVNPFDVPEEERVGQLAEWSSRLLAADGVDHVDATLLSVQENKFYADTAGTVTTQQRVRLHPELTAVAVADSGAFDSMRTLAPPVGRGWEYLRGTGWDWDAELAEIPELLAEKMAAPSVTPGRHDLVVDPSNLWLTIHESIGHATELDRALGYEAAYAGTSFATFDKLGELAYGSKLMNVTGDRTAEHGLATVGYDDEGVAAQSWDLVSEGTLVGFQLDRRMARLTGLGRSNGCAFAESAAHVPVQRMANVSLRPATGGPSTEELISGVERGLYVVGDRSWSIDMQRYNFQFTAQRFYRIAGGRLAGQVRDAAYQATTTDFWGSMEGLGGEDTYVLGGTFRCGKAQPGQAASVSHGCPSALFRGVNILNTTQEAGR</sequence>
<dbReference type="SUPFAM" id="SSF111283">
    <property type="entry name" value="Putative modulator of DNA gyrase, PmbA/TldD"/>
    <property type="match status" value="1"/>
</dbReference>
<evidence type="ECO:0000256" key="4">
    <source>
        <dbReference type="ARBA" id="ARBA00023049"/>
    </source>
</evidence>
<dbReference type="FunFam" id="3.30.2290.10:FF:000003">
    <property type="entry name" value="Zinc-dependent protease, TldD/PmbA family"/>
    <property type="match status" value="1"/>
</dbReference>
<dbReference type="Proteomes" id="UP000517765">
    <property type="component" value="Unassembled WGS sequence"/>
</dbReference>